<evidence type="ECO:0000259" key="5">
    <source>
        <dbReference type="PROSITE" id="PS50893"/>
    </source>
</evidence>
<evidence type="ECO:0000256" key="4">
    <source>
        <dbReference type="ARBA" id="ARBA00022840"/>
    </source>
</evidence>
<sequence>MKIHIQSKTYPAVGKAAVKAAIADFALDLNAGEFVCLVGPSGCGKTTLLNILAGLDKDYQGEIGGGQPPKIGYVFQNPRLLPWRTVRENIELVLAEATPASTVDALLDAMQLTSVQQVYPERLSLGMSRRVAIIRAFAVNPDLLLMDEPFVSLDAPTARQVRELLMQLWQQRPHRVLFVTHDLREAIALADKLVFLSASPMTVVRTLTVPIARNKRNDEAAVEAFRQQLKQDYPDINVLL</sequence>
<organism evidence="6 7">
    <name type="scientific">Methylovulum psychrotolerans</name>
    <dbReference type="NCBI Taxonomy" id="1704499"/>
    <lineage>
        <taxon>Bacteria</taxon>
        <taxon>Pseudomonadati</taxon>
        <taxon>Pseudomonadota</taxon>
        <taxon>Gammaproteobacteria</taxon>
        <taxon>Methylococcales</taxon>
        <taxon>Methylococcaceae</taxon>
        <taxon>Methylovulum</taxon>
    </lineage>
</organism>
<dbReference type="EMBL" id="PGFZ01000007">
    <property type="protein sequence ID" value="POZ51073.1"/>
    <property type="molecule type" value="Genomic_DNA"/>
</dbReference>
<dbReference type="GO" id="GO:0005524">
    <property type="term" value="F:ATP binding"/>
    <property type="evidence" value="ECO:0007669"/>
    <property type="project" value="UniProtKB-KW"/>
</dbReference>
<keyword evidence="4 6" id="KW-0067">ATP-binding</keyword>
<dbReference type="PROSITE" id="PS50893">
    <property type="entry name" value="ABC_TRANSPORTER_2"/>
    <property type="match status" value="1"/>
</dbReference>
<dbReference type="InterPro" id="IPR050166">
    <property type="entry name" value="ABC_transporter_ATP-bind"/>
</dbReference>
<keyword evidence="2" id="KW-0813">Transport</keyword>
<evidence type="ECO:0000313" key="6">
    <source>
        <dbReference type="EMBL" id="POZ51073.1"/>
    </source>
</evidence>
<dbReference type="PANTHER" id="PTHR42788">
    <property type="entry name" value="TAURINE IMPORT ATP-BINDING PROTEIN-RELATED"/>
    <property type="match status" value="1"/>
</dbReference>
<dbReference type="InterPro" id="IPR003593">
    <property type="entry name" value="AAA+_ATPase"/>
</dbReference>
<dbReference type="Pfam" id="PF00005">
    <property type="entry name" value="ABC_tran"/>
    <property type="match status" value="1"/>
</dbReference>
<proteinExistence type="inferred from homology"/>
<dbReference type="AlphaFoldDB" id="A0A2S5CJU3"/>
<keyword evidence="3" id="KW-0547">Nucleotide-binding</keyword>
<dbReference type="SUPFAM" id="SSF52540">
    <property type="entry name" value="P-loop containing nucleoside triphosphate hydrolases"/>
    <property type="match status" value="1"/>
</dbReference>
<dbReference type="Gene3D" id="3.40.50.300">
    <property type="entry name" value="P-loop containing nucleotide triphosphate hydrolases"/>
    <property type="match status" value="1"/>
</dbReference>
<evidence type="ECO:0000256" key="2">
    <source>
        <dbReference type="ARBA" id="ARBA00022448"/>
    </source>
</evidence>
<feature type="domain" description="ABC transporter" evidence="5">
    <location>
        <begin position="3"/>
        <end position="223"/>
    </location>
</feature>
<evidence type="ECO:0000313" key="7">
    <source>
        <dbReference type="Proteomes" id="UP000237423"/>
    </source>
</evidence>
<dbReference type="GO" id="GO:0016887">
    <property type="term" value="F:ATP hydrolysis activity"/>
    <property type="evidence" value="ECO:0007669"/>
    <property type="project" value="InterPro"/>
</dbReference>
<evidence type="ECO:0000256" key="3">
    <source>
        <dbReference type="ARBA" id="ARBA00022741"/>
    </source>
</evidence>
<evidence type="ECO:0000256" key="1">
    <source>
        <dbReference type="ARBA" id="ARBA00005417"/>
    </source>
</evidence>
<dbReference type="PROSITE" id="PS00211">
    <property type="entry name" value="ABC_TRANSPORTER_1"/>
    <property type="match status" value="1"/>
</dbReference>
<dbReference type="SMART" id="SM00382">
    <property type="entry name" value="AAA"/>
    <property type="match status" value="1"/>
</dbReference>
<reference evidence="6 7" key="1">
    <citation type="submission" date="2017-11" db="EMBL/GenBank/DDBJ databases">
        <title>Draft Genome Sequence of Methylobacter psychrotolerans Sph1T, an Obligate Methanotroph from Low-Temperature Environments.</title>
        <authorList>
            <person name="Oshkin I.Y."/>
            <person name="Miroshnikov K."/>
            <person name="Belova S.E."/>
            <person name="Korzhenkov A."/>
            <person name="Toshchakov S.V."/>
            <person name="Dedysh S.N."/>
        </authorList>
    </citation>
    <scope>NUCLEOTIDE SEQUENCE [LARGE SCALE GENOMIC DNA]</scope>
    <source>
        <strain evidence="6 7">Sph1</strain>
    </source>
</reference>
<dbReference type="InterPro" id="IPR017871">
    <property type="entry name" value="ABC_transporter-like_CS"/>
</dbReference>
<comment type="caution">
    <text evidence="6">The sequence shown here is derived from an EMBL/GenBank/DDBJ whole genome shotgun (WGS) entry which is preliminary data.</text>
</comment>
<dbReference type="PANTHER" id="PTHR42788:SF13">
    <property type="entry name" value="ALIPHATIC SULFONATES IMPORT ATP-BINDING PROTEIN SSUB"/>
    <property type="match status" value="1"/>
</dbReference>
<name>A0A2S5CJU3_9GAMM</name>
<comment type="similarity">
    <text evidence="1">Belongs to the ABC transporter superfamily.</text>
</comment>
<dbReference type="InterPro" id="IPR003439">
    <property type="entry name" value="ABC_transporter-like_ATP-bd"/>
</dbReference>
<dbReference type="InterPro" id="IPR027417">
    <property type="entry name" value="P-loop_NTPase"/>
</dbReference>
<gene>
    <name evidence="6" type="ORF">AADEFJLK_03031</name>
</gene>
<accession>A0A2S5CJU3</accession>
<protein>
    <submittedName>
        <fullName evidence="6">ABC transporter ATP-binding protein</fullName>
    </submittedName>
</protein>
<dbReference type="Proteomes" id="UP000237423">
    <property type="component" value="Unassembled WGS sequence"/>
</dbReference>